<dbReference type="Gene3D" id="3.40.50.10540">
    <property type="entry name" value="Crotonobetainyl-coa:carnitine coa-transferase, domain 1"/>
    <property type="match status" value="1"/>
</dbReference>
<dbReference type="Gene3D" id="3.30.1540.10">
    <property type="entry name" value="formyl-coa transferase, domain 3"/>
    <property type="match status" value="1"/>
</dbReference>
<protein>
    <recommendedName>
        <fullName evidence="4">Alpha-methylacyl-CoA racemase</fullName>
    </recommendedName>
</protein>
<reference evidence="2" key="1">
    <citation type="submission" date="2022-07" db="EMBL/GenBank/DDBJ databases">
        <title>Genome Sequence of Leucocoprinus birnbaumii.</title>
        <authorList>
            <person name="Buettner E."/>
        </authorList>
    </citation>
    <scope>NUCLEOTIDE SEQUENCE</scope>
    <source>
        <strain evidence="2">VT141</strain>
    </source>
</reference>
<gene>
    <name evidence="2" type="ORF">NP233_g5678</name>
</gene>
<dbReference type="SUPFAM" id="SSF89796">
    <property type="entry name" value="CoA-transferase family III (CaiB/BaiF)"/>
    <property type="match status" value="1"/>
</dbReference>
<dbReference type="PANTHER" id="PTHR48228">
    <property type="entry name" value="SUCCINYL-COA--D-CITRAMALATE COA-TRANSFERASE"/>
    <property type="match status" value="1"/>
</dbReference>
<evidence type="ECO:0008006" key="4">
    <source>
        <dbReference type="Google" id="ProtNLM"/>
    </source>
</evidence>
<dbReference type="InterPro" id="IPR044855">
    <property type="entry name" value="CoA-Trfase_III_dom3_sf"/>
</dbReference>
<proteinExistence type="inferred from homology"/>
<keyword evidence="3" id="KW-1185">Reference proteome</keyword>
<dbReference type="InterPro" id="IPR023606">
    <property type="entry name" value="CoA-Trfase_III_dom_1_sf"/>
</dbReference>
<evidence type="ECO:0000313" key="2">
    <source>
        <dbReference type="EMBL" id="KAJ3568483.1"/>
    </source>
</evidence>
<dbReference type="InterPro" id="IPR003673">
    <property type="entry name" value="CoA-Trfase_fam_III"/>
</dbReference>
<dbReference type="EMBL" id="JANIEX010000343">
    <property type="protein sequence ID" value="KAJ3568483.1"/>
    <property type="molecule type" value="Genomic_DNA"/>
</dbReference>
<organism evidence="2 3">
    <name type="scientific">Leucocoprinus birnbaumii</name>
    <dbReference type="NCBI Taxonomy" id="56174"/>
    <lineage>
        <taxon>Eukaryota</taxon>
        <taxon>Fungi</taxon>
        <taxon>Dikarya</taxon>
        <taxon>Basidiomycota</taxon>
        <taxon>Agaricomycotina</taxon>
        <taxon>Agaricomycetes</taxon>
        <taxon>Agaricomycetidae</taxon>
        <taxon>Agaricales</taxon>
        <taxon>Agaricineae</taxon>
        <taxon>Agaricaceae</taxon>
        <taxon>Leucocoprinus</taxon>
    </lineage>
</organism>
<dbReference type="InterPro" id="IPR050509">
    <property type="entry name" value="CoA-transferase_III"/>
</dbReference>
<dbReference type="Pfam" id="PF02515">
    <property type="entry name" value="CoA_transf_3"/>
    <property type="match status" value="1"/>
</dbReference>
<comment type="similarity">
    <text evidence="1">Belongs to the CoA-transferase III family.</text>
</comment>
<evidence type="ECO:0000313" key="3">
    <source>
        <dbReference type="Proteomes" id="UP001213000"/>
    </source>
</evidence>
<dbReference type="GO" id="GO:0003824">
    <property type="term" value="F:catalytic activity"/>
    <property type="evidence" value="ECO:0007669"/>
    <property type="project" value="InterPro"/>
</dbReference>
<dbReference type="AlphaFoldDB" id="A0AAD5YQQ3"/>
<accession>A0AAD5YQQ3</accession>
<dbReference type="Proteomes" id="UP001213000">
    <property type="component" value="Unassembled WGS sequence"/>
</dbReference>
<evidence type="ECO:0000256" key="1">
    <source>
        <dbReference type="ARBA" id="ARBA00008383"/>
    </source>
</evidence>
<sequence>MALTGIKVIEATVQFGGLAPGPFAGLILADNGASVTRIDRPDALSTDVLTRGKRSLAINSKVPSGRDLLRKLIASADVLIDPFRPGIMEKLGLGPEVFLGDGKNKGLNEKLVYARIAGFPRTGPHKDMAGHDLNYIALTGALAMMPPGPSGAPTFPMNVLADFAGGGLMCAVGVLLALIERGRSGRGQVVNADMVTGARYVATFPLLHSILPTSHILGKGKPGTNTLDGGAPFYNTYECKDGMFMSVGCLEPQFFKVFIDGFSAALPKNFEFENGWRPTPDIQANKDEWPRIRAYFTKGFSTNTRDYWGKVFHGTDACAVPVLTPKEAAKNQGSPFPEFHPQVVRRDMDTLSGNPQKSTSFGDIILQPGSHTDAILREAGLSDKEIRQLSLDGALGQEAQKSARVNVKL</sequence>
<comment type="caution">
    <text evidence="2">The sequence shown here is derived from an EMBL/GenBank/DDBJ whole genome shotgun (WGS) entry which is preliminary data.</text>
</comment>
<name>A0AAD5YQQ3_9AGAR</name>
<dbReference type="PANTHER" id="PTHR48228:SF5">
    <property type="entry name" value="ALPHA-METHYLACYL-COA RACEMASE"/>
    <property type="match status" value="1"/>
</dbReference>